<feature type="region of interest" description="Disordered" evidence="1">
    <location>
        <begin position="559"/>
        <end position="621"/>
    </location>
</feature>
<feature type="region of interest" description="Disordered" evidence="1">
    <location>
        <begin position="380"/>
        <end position="438"/>
    </location>
</feature>
<feature type="compositionally biased region" description="Basic and acidic residues" evidence="1">
    <location>
        <begin position="600"/>
        <end position="621"/>
    </location>
</feature>
<sequence length="1045" mass="114561">MAARLEEEARLYGNMSAMEYLRSLGLSQFENEIHLDTTAGLAWIIVIPVIYFSCVSVVMALLLLFFRHSETQKIGYAREAEGTDDGMDTALHSDGRVDSQAPQGQGHNIQESCDISTTAKGNTFLRGYVNVAGELQGSSRASGASKGSVRSLGVLTELDAGGICRPYLHNLHPNPPSAPSTLPTRGVAAFNLLTRRRLSKSIDELRDEERVTTLPAEWSALGGRTSLEMNITPSGPQLTLLGSDLALQGAADGPVNKRASSMNSLEDNNISRDSLRASMELHRASVSGLRPDDMYGGSERNRELVPKRNGESSSTSLTSNSQDGSVWRDGARNFTPISSDVENNKACSHTYSDVHTFTKNSTMFNENGEMQQMESRLYENTKPENEDRHKKDGHHEVNVSSIRQKDSNPQRSVPTTKKKGNNTSNVGSNTQTLITPNSDLHRLLERDSNSLFRADQPQRASWSSASETDKSFTCHSSGLRGRPLSLDMLTSWSGAPGEEAEVTMLARRPVPRQLFATTPQMSQKNGSELALFGYTAYQSEPPLQLANPFFSSKSEKSISTEVSSRDSGRRAACLPDYSSSNSYSQESPSFRPKNLRSSAKTRDPVLSHSQDKDSNSSSLHDEPYALNKEVHLSFAQNQTGESVFSKYPKCSISHPSDTHQRGQDLFINSRSNPKYSESHARKPSDVNLSAISELSTAVSAWTSPETSGQQGSELAPDEASLSSTLDSLSSSIAQFHAKRLDDKGLPCARYPLPYSCGALEDSTQDLKALPSTPSDTSKQPDFSLSLDPNPGSCSESFEEPDPGILGHADCPEDRILAPQQHLPSTPVPQPSGLYKEARLPRIQRQKSKSLMEFARDVFSKPPGGPAVSVSPGQGLEMSNVSRESLSDSVLSDRRVTVEQRLSEFGFIKAASGKTKFVVNPSPGKFSGRKGSANPHILRDETGHGSKIFWQEGQGKIKKRSQIPVATKLRNQGQGEIRDKCCVTEIFYDTVPNKQDHNTSDGNNNQRVDWEKKDMFSYINLQELNGIPRANVQAIRDRFQQRDGSL</sequence>
<dbReference type="Proteomes" id="UP000735302">
    <property type="component" value="Unassembled WGS sequence"/>
</dbReference>
<evidence type="ECO:0000256" key="2">
    <source>
        <dbReference type="SAM" id="Phobius"/>
    </source>
</evidence>
<feature type="compositionally biased region" description="Low complexity" evidence="1">
    <location>
        <begin position="312"/>
        <end position="321"/>
    </location>
</feature>
<feature type="compositionally biased region" description="Low complexity" evidence="1">
    <location>
        <begin position="578"/>
        <end position="589"/>
    </location>
</feature>
<feature type="compositionally biased region" description="Basic and acidic residues" evidence="1">
    <location>
        <begin position="380"/>
        <end position="408"/>
    </location>
</feature>
<dbReference type="EMBL" id="BLXT01007949">
    <property type="protein sequence ID" value="GFO44329.1"/>
    <property type="molecule type" value="Genomic_DNA"/>
</dbReference>
<feature type="transmembrane region" description="Helical" evidence="2">
    <location>
        <begin position="41"/>
        <end position="66"/>
    </location>
</feature>
<evidence type="ECO:0000256" key="1">
    <source>
        <dbReference type="SAM" id="MobiDB-lite"/>
    </source>
</evidence>
<protein>
    <submittedName>
        <fullName evidence="3">BTB/POZ domain-containing protein kctd7-like</fullName>
    </submittedName>
</protein>
<keyword evidence="2" id="KW-1133">Transmembrane helix</keyword>
<keyword evidence="4" id="KW-1185">Reference proteome</keyword>
<feature type="region of interest" description="Disordered" evidence="1">
    <location>
        <begin position="766"/>
        <end position="799"/>
    </location>
</feature>
<evidence type="ECO:0000313" key="3">
    <source>
        <dbReference type="EMBL" id="GFO44329.1"/>
    </source>
</evidence>
<feature type="region of interest" description="Disordered" evidence="1">
    <location>
        <begin position="700"/>
        <end position="722"/>
    </location>
</feature>
<feature type="region of interest" description="Disordered" evidence="1">
    <location>
        <begin position="451"/>
        <end position="479"/>
    </location>
</feature>
<keyword evidence="2" id="KW-0812">Transmembrane</keyword>
<feature type="region of interest" description="Disordered" evidence="1">
    <location>
        <begin position="653"/>
        <end position="684"/>
    </location>
</feature>
<proteinExistence type="predicted"/>
<gene>
    <name evidence="3" type="ORF">PoB_007083400</name>
</gene>
<name>A0AAV4DJE2_9GAST</name>
<comment type="caution">
    <text evidence="3">The sequence shown here is derived from an EMBL/GenBank/DDBJ whole genome shotgun (WGS) entry which is preliminary data.</text>
</comment>
<accession>A0AAV4DJE2</accession>
<keyword evidence="2" id="KW-0472">Membrane</keyword>
<feature type="compositionally biased region" description="Basic and acidic residues" evidence="1">
    <location>
        <begin position="559"/>
        <end position="569"/>
    </location>
</feature>
<feature type="compositionally biased region" description="Polar residues" evidence="1">
    <location>
        <begin position="409"/>
        <end position="438"/>
    </location>
</feature>
<reference evidence="3 4" key="1">
    <citation type="journal article" date="2021" name="Elife">
        <title>Chloroplast acquisition without the gene transfer in kleptoplastic sea slugs, Plakobranchus ocellatus.</title>
        <authorList>
            <person name="Maeda T."/>
            <person name="Takahashi S."/>
            <person name="Yoshida T."/>
            <person name="Shimamura S."/>
            <person name="Takaki Y."/>
            <person name="Nagai Y."/>
            <person name="Toyoda A."/>
            <person name="Suzuki Y."/>
            <person name="Arimoto A."/>
            <person name="Ishii H."/>
            <person name="Satoh N."/>
            <person name="Nishiyama T."/>
            <person name="Hasebe M."/>
            <person name="Maruyama T."/>
            <person name="Minagawa J."/>
            <person name="Obokata J."/>
            <person name="Shigenobu S."/>
        </authorList>
    </citation>
    <scope>NUCLEOTIDE SEQUENCE [LARGE SCALE GENOMIC DNA]</scope>
</reference>
<feature type="region of interest" description="Disordered" evidence="1">
    <location>
        <begin position="284"/>
        <end position="331"/>
    </location>
</feature>
<feature type="compositionally biased region" description="Polar residues" evidence="1">
    <location>
        <begin position="700"/>
        <end position="712"/>
    </location>
</feature>
<feature type="compositionally biased region" description="Polar residues" evidence="1">
    <location>
        <begin position="100"/>
        <end position="109"/>
    </location>
</feature>
<dbReference type="AlphaFoldDB" id="A0AAV4DJE2"/>
<organism evidence="3 4">
    <name type="scientific">Plakobranchus ocellatus</name>
    <dbReference type="NCBI Taxonomy" id="259542"/>
    <lineage>
        <taxon>Eukaryota</taxon>
        <taxon>Metazoa</taxon>
        <taxon>Spiralia</taxon>
        <taxon>Lophotrochozoa</taxon>
        <taxon>Mollusca</taxon>
        <taxon>Gastropoda</taxon>
        <taxon>Heterobranchia</taxon>
        <taxon>Euthyneura</taxon>
        <taxon>Panpulmonata</taxon>
        <taxon>Sacoglossa</taxon>
        <taxon>Placobranchoidea</taxon>
        <taxon>Plakobranchidae</taxon>
        <taxon>Plakobranchus</taxon>
    </lineage>
</organism>
<feature type="compositionally biased region" description="Polar residues" evidence="1">
    <location>
        <begin position="666"/>
        <end position="675"/>
    </location>
</feature>
<feature type="compositionally biased region" description="Polar residues" evidence="1">
    <location>
        <begin position="771"/>
        <end position="782"/>
    </location>
</feature>
<evidence type="ECO:0000313" key="4">
    <source>
        <dbReference type="Proteomes" id="UP000735302"/>
    </source>
</evidence>
<feature type="region of interest" description="Disordered" evidence="1">
    <location>
        <begin position="80"/>
        <end position="109"/>
    </location>
</feature>
<feature type="compositionally biased region" description="Basic and acidic residues" evidence="1">
    <location>
        <begin position="299"/>
        <end position="310"/>
    </location>
</feature>